<evidence type="ECO:0000313" key="3">
    <source>
        <dbReference type="EMBL" id="STE77654.1"/>
    </source>
</evidence>
<keyword evidence="1" id="KW-0732">Signal</keyword>
<dbReference type="NCBIfam" id="TIGR00481">
    <property type="entry name" value="YbhB/YbcL family Raf kinase inhibitor-like protein"/>
    <property type="match status" value="1"/>
</dbReference>
<dbReference type="InterPro" id="IPR008914">
    <property type="entry name" value="PEBP"/>
</dbReference>
<dbReference type="SUPFAM" id="SSF49777">
    <property type="entry name" value="PEBP-like"/>
    <property type="match status" value="1"/>
</dbReference>
<dbReference type="InterPro" id="IPR036610">
    <property type="entry name" value="PEBP-like_sf"/>
</dbReference>
<dbReference type="EMBL" id="CP065611">
    <property type="protein sequence ID" value="QPR05680.1"/>
    <property type="molecule type" value="Genomic_DNA"/>
</dbReference>
<evidence type="ECO:0000256" key="1">
    <source>
        <dbReference type="SAM" id="SignalP"/>
    </source>
</evidence>
<name>A0A376K4I2_ECOLX</name>
<dbReference type="AlphaFoldDB" id="A0A376K4I2"/>
<evidence type="ECO:0000313" key="2">
    <source>
        <dbReference type="EMBL" id="QPR05680.1"/>
    </source>
</evidence>
<proteinExistence type="predicted"/>
<dbReference type="CDD" id="cd00865">
    <property type="entry name" value="PEBP_bact_arch"/>
    <property type="match status" value="1"/>
</dbReference>
<dbReference type="PANTHER" id="PTHR30289:SF1">
    <property type="entry name" value="PEBP (PHOSPHATIDYLETHANOLAMINE-BINDING PROTEIN) FAMILY PROTEIN"/>
    <property type="match status" value="1"/>
</dbReference>
<protein>
    <submittedName>
        <fullName evidence="2 3">Kinase inhibitor</fullName>
    </submittedName>
</protein>
<dbReference type="Gene3D" id="3.90.280.10">
    <property type="entry name" value="PEBP-like"/>
    <property type="match status" value="1"/>
</dbReference>
<dbReference type="PANTHER" id="PTHR30289">
    <property type="entry name" value="UNCHARACTERIZED PROTEIN YBCL-RELATED"/>
    <property type="match status" value="1"/>
</dbReference>
<feature type="chain" id="PRO_5036070668" evidence="1">
    <location>
        <begin position="20"/>
        <end position="183"/>
    </location>
</feature>
<feature type="signal peptide" evidence="1">
    <location>
        <begin position="1"/>
        <end position="19"/>
    </location>
</feature>
<evidence type="ECO:0000313" key="5">
    <source>
        <dbReference type="Proteomes" id="UP000594864"/>
    </source>
</evidence>
<dbReference type="EMBL" id="UFYN01000009">
    <property type="protein sequence ID" value="STE77654.1"/>
    <property type="molecule type" value="Genomic_DNA"/>
</dbReference>
<dbReference type="NCBIfam" id="NF007330">
    <property type="entry name" value="PRK09818.1"/>
    <property type="match status" value="1"/>
</dbReference>
<reference evidence="2 5" key="2">
    <citation type="submission" date="2020-12" db="EMBL/GenBank/DDBJ databases">
        <title>FDA dAtabase for Regulatory Grade micrObial Sequences (FDA-ARGOS): Supporting development and validation of Infectious Disease Dx tests.</title>
        <authorList>
            <person name="Sproer C."/>
            <person name="Gronow S."/>
            <person name="Severitt S."/>
            <person name="Schroder I."/>
            <person name="Tallon L."/>
            <person name="Sadzewicz L."/>
            <person name="Zhao X."/>
            <person name="Boylan J."/>
            <person name="Ott S."/>
            <person name="Bowen H."/>
            <person name="Vavikolanu K."/>
            <person name="Mehta A."/>
            <person name="Aluvathingal J."/>
            <person name="Nadendla S."/>
            <person name="Lowell S."/>
            <person name="Myers T."/>
            <person name="Yan Y."/>
            <person name="Sichtig H."/>
        </authorList>
    </citation>
    <scope>NUCLEOTIDE SEQUENCE [LARGE SCALE GENOMIC DNA]</scope>
    <source>
        <strain evidence="2 5">FDAARGOS_945</strain>
    </source>
</reference>
<sequence>MKKLIVSSVLAFITFSAQAAAFQVTSNEIKTGEQLTTSHVFSGFGCEGGNTSPSLTWSGAPEGTKSFAVTVYDPDAPTGSGWWHWTVANIPATVTYLPADAGRRDGTKLPTGAVQGRNDFGYAGFGGACPPKGDKPHHYQFKIWALKTDKIPVDSNSSGALVGYMLNANKIATAEIIPDYEVK</sequence>
<dbReference type="Pfam" id="PF01161">
    <property type="entry name" value="PBP"/>
    <property type="match status" value="1"/>
</dbReference>
<dbReference type="FunFam" id="3.90.280.10:FF:000005">
    <property type="entry name" value="Phage kinase inhibitor"/>
    <property type="match status" value="1"/>
</dbReference>
<gene>
    <name evidence="3" type="primary">ybcL</name>
    <name evidence="2" type="ORF">I6H02_04335</name>
    <name evidence="3" type="ORF">NCTC11181_05617</name>
</gene>
<organism evidence="3 4">
    <name type="scientific">Escherichia coli</name>
    <dbReference type="NCBI Taxonomy" id="562"/>
    <lineage>
        <taxon>Bacteria</taxon>
        <taxon>Pseudomonadati</taxon>
        <taxon>Pseudomonadota</taxon>
        <taxon>Gammaproteobacteria</taxon>
        <taxon>Enterobacterales</taxon>
        <taxon>Enterobacteriaceae</taxon>
        <taxon>Escherichia</taxon>
    </lineage>
</organism>
<dbReference type="InterPro" id="IPR005247">
    <property type="entry name" value="YbhB_YbcL/LppC-like"/>
</dbReference>
<evidence type="ECO:0000313" key="4">
    <source>
        <dbReference type="Proteomes" id="UP000254219"/>
    </source>
</evidence>
<accession>A0A376K4I2</accession>
<dbReference type="Proteomes" id="UP000594864">
    <property type="component" value="Chromosome"/>
</dbReference>
<dbReference type="Proteomes" id="UP000254219">
    <property type="component" value="Unassembled WGS sequence"/>
</dbReference>
<reference evidence="3 4" key="1">
    <citation type="submission" date="2018-06" db="EMBL/GenBank/DDBJ databases">
        <authorList>
            <consortium name="Pathogen Informatics"/>
            <person name="Doyle S."/>
        </authorList>
    </citation>
    <scope>NUCLEOTIDE SEQUENCE [LARGE SCALE GENOMIC DNA]</scope>
    <source>
        <strain evidence="3 4">NCTC11181</strain>
    </source>
</reference>